<keyword evidence="4 7" id="KW-0812">Transmembrane</keyword>
<keyword evidence="2 7" id="KW-0813">Transport</keyword>
<feature type="transmembrane region" description="Helical" evidence="7">
    <location>
        <begin position="163"/>
        <end position="187"/>
    </location>
</feature>
<dbReference type="PANTHER" id="PTHR30193">
    <property type="entry name" value="ABC TRANSPORTER PERMEASE PROTEIN"/>
    <property type="match status" value="1"/>
</dbReference>
<evidence type="ECO:0000313" key="10">
    <source>
        <dbReference type="Proteomes" id="UP000256977"/>
    </source>
</evidence>
<dbReference type="GO" id="GO:0055085">
    <property type="term" value="P:transmembrane transport"/>
    <property type="evidence" value="ECO:0007669"/>
    <property type="project" value="InterPro"/>
</dbReference>
<feature type="transmembrane region" description="Helical" evidence="7">
    <location>
        <begin position="108"/>
        <end position="132"/>
    </location>
</feature>
<dbReference type="InterPro" id="IPR051393">
    <property type="entry name" value="ABC_transporter_permease"/>
</dbReference>
<dbReference type="PANTHER" id="PTHR30193:SF37">
    <property type="entry name" value="INNER MEMBRANE ABC TRANSPORTER PERMEASE PROTEIN YCJO"/>
    <property type="match status" value="1"/>
</dbReference>
<evidence type="ECO:0000256" key="5">
    <source>
        <dbReference type="ARBA" id="ARBA00022989"/>
    </source>
</evidence>
<dbReference type="SUPFAM" id="SSF161098">
    <property type="entry name" value="MetI-like"/>
    <property type="match status" value="1"/>
</dbReference>
<keyword evidence="5 7" id="KW-1133">Transmembrane helix</keyword>
<dbReference type="PROSITE" id="PS50928">
    <property type="entry name" value="ABC_TM1"/>
    <property type="match status" value="1"/>
</dbReference>
<protein>
    <submittedName>
        <fullName evidence="9">Raffinose/stachyose/melibiose transport system permease protein</fullName>
    </submittedName>
</protein>
<dbReference type="Pfam" id="PF00528">
    <property type="entry name" value="BPD_transp_1"/>
    <property type="match status" value="1"/>
</dbReference>
<accession>A0A3D9IU95</accession>
<keyword evidence="3" id="KW-1003">Cell membrane</keyword>
<reference evidence="9 10" key="1">
    <citation type="submission" date="2018-07" db="EMBL/GenBank/DDBJ databases">
        <title>Genomic Encyclopedia of Type Strains, Phase III (KMG-III): the genomes of soil and plant-associated and newly described type strains.</title>
        <authorList>
            <person name="Whitman W."/>
        </authorList>
    </citation>
    <scope>NUCLEOTIDE SEQUENCE [LARGE SCALE GENOMIC DNA]</scope>
    <source>
        <strain evidence="9 10">CECT 7287</strain>
    </source>
</reference>
<dbReference type="Gene3D" id="1.10.3720.10">
    <property type="entry name" value="MetI-like"/>
    <property type="match status" value="1"/>
</dbReference>
<evidence type="ECO:0000256" key="1">
    <source>
        <dbReference type="ARBA" id="ARBA00004651"/>
    </source>
</evidence>
<evidence type="ECO:0000256" key="7">
    <source>
        <dbReference type="RuleBase" id="RU363032"/>
    </source>
</evidence>
<dbReference type="AlphaFoldDB" id="A0A3D9IU95"/>
<dbReference type="InterPro" id="IPR000515">
    <property type="entry name" value="MetI-like"/>
</dbReference>
<dbReference type="Proteomes" id="UP000256977">
    <property type="component" value="Unassembled WGS sequence"/>
</dbReference>
<keyword evidence="10" id="KW-1185">Reference proteome</keyword>
<proteinExistence type="inferred from homology"/>
<dbReference type="EMBL" id="QRDZ01000020">
    <property type="protein sequence ID" value="RED65314.1"/>
    <property type="molecule type" value="Genomic_DNA"/>
</dbReference>
<keyword evidence="6 7" id="KW-0472">Membrane</keyword>
<dbReference type="InterPro" id="IPR035906">
    <property type="entry name" value="MetI-like_sf"/>
</dbReference>
<feature type="domain" description="ABC transmembrane type-1" evidence="8">
    <location>
        <begin position="73"/>
        <end position="289"/>
    </location>
</feature>
<dbReference type="CDD" id="cd06261">
    <property type="entry name" value="TM_PBP2"/>
    <property type="match status" value="1"/>
</dbReference>
<feature type="transmembrane region" description="Helical" evidence="7">
    <location>
        <begin position="208"/>
        <end position="230"/>
    </location>
</feature>
<dbReference type="RefSeq" id="WP_116062980.1">
    <property type="nucleotide sequence ID" value="NZ_QRDZ01000020.1"/>
</dbReference>
<evidence type="ECO:0000313" key="9">
    <source>
        <dbReference type="EMBL" id="RED65314.1"/>
    </source>
</evidence>
<dbReference type="GO" id="GO:0005886">
    <property type="term" value="C:plasma membrane"/>
    <property type="evidence" value="ECO:0007669"/>
    <property type="project" value="UniProtKB-SubCell"/>
</dbReference>
<evidence type="ECO:0000259" key="8">
    <source>
        <dbReference type="PROSITE" id="PS50928"/>
    </source>
</evidence>
<dbReference type="SUPFAM" id="SSF160964">
    <property type="entry name" value="MalF N-terminal region-like"/>
    <property type="match status" value="1"/>
</dbReference>
<comment type="caution">
    <text evidence="9">The sequence shown here is derived from an EMBL/GenBank/DDBJ whole genome shotgun (WGS) entry which is preliminary data.</text>
</comment>
<sequence length="298" mass="33651">MSDKPLRPDRIRYWLKAYIFIVPSLLFVLIFLYYPMLTSIYHSFTDWNLAQAKWIGLDNYIRMFNDNTFRIALSNQLLFTVTDIVKSIVFPLLAAELILSLRGTKLQYLFRTGFVIPMLIPGIVFVLIWLSVYNPSNGLLNHFLSFAGLNSLARPWLGESDTAIWAVILMGFPYITGLPFLIFLAAIAGFNKEIIESARMDGAKFRNIFLKIHLPLLAPQFKVVLLLTIIGSLQDFVRIIVLTGGGPGVSTTVPSLIMYNSAFKNSNYGYGSAVGIFLFVSILLLTLLVSKIFKSERE</sequence>
<organism evidence="9 10">
    <name type="scientific">Cohnella phaseoli</name>
    <dbReference type="NCBI Taxonomy" id="456490"/>
    <lineage>
        <taxon>Bacteria</taxon>
        <taxon>Bacillati</taxon>
        <taxon>Bacillota</taxon>
        <taxon>Bacilli</taxon>
        <taxon>Bacillales</taxon>
        <taxon>Paenibacillaceae</taxon>
        <taxon>Cohnella</taxon>
    </lineage>
</organism>
<comment type="similarity">
    <text evidence="7">Belongs to the binding-protein-dependent transport system permease family.</text>
</comment>
<evidence type="ECO:0000256" key="2">
    <source>
        <dbReference type="ARBA" id="ARBA00022448"/>
    </source>
</evidence>
<comment type="subcellular location">
    <subcellularLocation>
        <location evidence="1 7">Cell membrane</location>
        <topology evidence="1 7">Multi-pass membrane protein</topology>
    </subcellularLocation>
</comment>
<evidence type="ECO:0000256" key="3">
    <source>
        <dbReference type="ARBA" id="ARBA00022475"/>
    </source>
</evidence>
<name>A0A3D9IU95_9BACL</name>
<gene>
    <name evidence="9" type="ORF">DFP98_12063</name>
</gene>
<feature type="transmembrane region" description="Helical" evidence="7">
    <location>
        <begin position="268"/>
        <end position="289"/>
    </location>
</feature>
<evidence type="ECO:0000256" key="4">
    <source>
        <dbReference type="ARBA" id="ARBA00022692"/>
    </source>
</evidence>
<feature type="transmembrane region" description="Helical" evidence="7">
    <location>
        <begin position="84"/>
        <end position="101"/>
    </location>
</feature>
<feature type="transmembrane region" description="Helical" evidence="7">
    <location>
        <begin position="12"/>
        <end position="34"/>
    </location>
</feature>
<evidence type="ECO:0000256" key="6">
    <source>
        <dbReference type="ARBA" id="ARBA00023136"/>
    </source>
</evidence>